<dbReference type="GO" id="GO:0070626">
    <property type="term" value="F:(S)-2-(5-amino-1-(5-phospho-D-ribosyl)imidazole-4-carboxamido) succinate lyase (fumarate-forming) activity"/>
    <property type="evidence" value="ECO:0007669"/>
    <property type="project" value="TreeGrafter"/>
</dbReference>
<dbReference type="EMBL" id="CP000448">
    <property type="protein sequence ID" value="ABI69077.1"/>
    <property type="molecule type" value="Genomic_DNA"/>
</dbReference>
<comment type="catalytic activity">
    <reaction evidence="11">
        <text>N(6)-(1,2-dicarboxyethyl)-AMP = fumarate + AMP</text>
        <dbReference type="Rhea" id="RHEA:16853"/>
        <dbReference type="ChEBI" id="CHEBI:29806"/>
        <dbReference type="ChEBI" id="CHEBI:57567"/>
        <dbReference type="ChEBI" id="CHEBI:456215"/>
        <dbReference type="EC" id="4.3.2.2"/>
    </reaction>
    <physiologicalReaction direction="left-to-right" evidence="11">
        <dbReference type="Rhea" id="RHEA:16854"/>
    </physiologicalReaction>
</comment>
<dbReference type="InterPro" id="IPR008948">
    <property type="entry name" value="L-Aspartase-like"/>
</dbReference>
<dbReference type="GO" id="GO:0044208">
    <property type="term" value="P:'de novo' AMP biosynthetic process"/>
    <property type="evidence" value="ECO:0007669"/>
    <property type="project" value="UniProtKB-UniPathway"/>
</dbReference>
<protein>
    <recommendedName>
        <fullName evidence="5 12">Adenylosuccinate lyase</fullName>
        <shortName evidence="13">ASL</shortName>
        <ecNumber evidence="4 12">4.3.2.2</ecNumber>
    </recommendedName>
    <alternativeName>
        <fullName evidence="10 13">Adenylosuccinase</fullName>
    </alternativeName>
</protein>
<organism evidence="15 16">
    <name type="scientific">Syntrophomonas wolfei subsp. wolfei (strain DSM 2245B / Goettingen)</name>
    <dbReference type="NCBI Taxonomy" id="335541"/>
    <lineage>
        <taxon>Bacteria</taxon>
        <taxon>Bacillati</taxon>
        <taxon>Bacillota</taxon>
        <taxon>Clostridia</taxon>
        <taxon>Eubacteriales</taxon>
        <taxon>Syntrophomonadaceae</taxon>
        <taxon>Syntrophomonas</taxon>
    </lineage>
</organism>
<dbReference type="PANTHER" id="PTHR43172:SF1">
    <property type="entry name" value="ADENYLOSUCCINATE LYASE"/>
    <property type="match status" value="1"/>
</dbReference>
<dbReference type="InterPro" id="IPR000362">
    <property type="entry name" value="Fumarate_lyase_fam"/>
</dbReference>
<evidence type="ECO:0000256" key="11">
    <source>
        <dbReference type="ARBA" id="ARBA00049115"/>
    </source>
</evidence>
<dbReference type="UniPathway" id="UPA00075">
    <property type="reaction ID" value="UER00336"/>
</dbReference>
<keyword evidence="7 13" id="KW-0658">Purine biosynthesis</keyword>
<evidence type="ECO:0000256" key="7">
    <source>
        <dbReference type="ARBA" id="ARBA00022755"/>
    </source>
</evidence>
<evidence type="ECO:0000256" key="8">
    <source>
        <dbReference type="ARBA" id="ARBA00023239"/>
    </source>
</evidence>
<dbReference type="EC" id="4.3.2.2" evidence="4 12"/>
<evidence type="ECO:0000256" key="1">
    <source>
        <dbReference type="ARBA" id="ARBA00004706"/>
    </source>
</evidence>
<evidence type="ECO:0000313" key="16">
    <source>
        <dbReference type="Proteomes" id="UP000001968"/>
    </source>
</evidence>
<reference evidence="16" key="1">
    <citation type="journal article" date="2010" name="Environ. Microbiol.">
        <title>The genome of Syntrophomonas wolfei: new insights into syntrophic metabolism and biohydrogen production.</title>
        <authorList>
            <person name="Sieber J.R."/>
            <person name="Sims D.R."/>
            <person name="Han C."/>
            <person name="Kim E."/>
            <person name="Lykidis A."/>
            <person name="Lapidus A.L."/>
            <person name="McDonnald E."/>
            <person name="Rohlin L."/>
            <person name="Culley D.E."/>
            <person name="Gunsalus R."/>
            <person name="McInerney M.J."/>
        </authorList>
    </citation>
    <scope>NUCLEOTIDE SEQUENCE [LARGE SCALE GENOMIC DNA]</scope>
    <source>
        <strain evidence="16">DSM 2245B / Goettingen</strain>
    </source>
</reference>
<dbReference type="GO" id="GO:0005829">
    <property type="term" value="C:cytosol"/>
    <property type="evidence" value="ECO:0007669"/>
    <property type="project" value="TreeGrafter"/>
</dbReference>
<dbReference type="InterPro" id="IPR022761">
    <property type="entry name" value="Fumarate_lyase_N"/>
</dbReference>
<dbReference type="SMART" id="SM00998">
    <property type="entry name" value="ADSL_C"/>
    <property type="match status" value="1"/>
</dbReference>
<dbReference type="Proteomes" id="UP000001968">
    <property type="component" value="Chromosome"/>
</dbReference>
<dbReference type="GO" id="GO:0008652">
    <property type="term" value="P:amino acid biosynthetic process"/>
    <property type="evidence" value="ECO:0007669"/>
    <property type="project" value="UniProtKB-KW"/>
</dbReference>
<evidence type="ECO:0000256" key="13">
    <source>
        <dbReference type="RuleBase" id="RU361172"/>
    </source>
</evidence>
<evidence type="ECO:0000256" key="9">
    <source>
        <dbReference type="ARBA" id="ARBA00024477"/>
    </source>
</evidence>
<dbReference type="Pfam" id="PF00206">
    <property type="entry name" value="Lyase_1"/>
    <property type="match status" value="1"/>
</dbReference>
<dbReference type="PROSITE" id="PS00163">
    <property type="entry name" value="FUMARATE_LYASES"/>
    <property type="match status" value="1"/>
</dbReference>
<dbReference type="SUPFAM" id="SSF48557">
    <property type="entry name" value="L-aspartase-like"/>
    <property type="match status" value="1"/>
</dbReference>
<dbReference type="InterPro" id="IPR024083">
    <property type="entry name" value="Fumarase/histidase_N"/>
</dbReference>
<dbReference type="Gene3D" id="1.10.40.30">
    <property type="entry name" value="Fumarase/aspartase (C-terminal domain)"/>
    <property type="match status" value="1"/>
</dbReference>
<dbReference type="InterPro" id="IPR004769">
    <property type="entry name" value="Pur_lyase"/>
</dbReference>
<dbReference type="Pfam" id="PF10397">
    <property type="entry name" value="ADSL_C"/>
    <property type="match status" value="1"/>
</dbReference>
<dbReference type="NCBIfam" id="TIGR00928">
    <property type="entry name" value="purB"/>
    <property type="match status" value="1"/>
</dbReference>
<dbReference type="AlphaFoldDB" id="Q0AW27"/>
<dbReference type="Gene3D" id="1.20.200.10">
    <property type="entry name" value="Fumarase/aspartase (Central domain)"/>
    <property type="match status" value="1"/>
</dbReference>
<accession>Q0AW27</accession>
<dbReference type="RefSeq" id="WP_011641172.1">
    <property type="nucleotide sequence ID" value="NC_008346.1"/>
</dbReference>
<evidence type="ECO:0000256" key="5">
    <source>
        <dbReference type="ARBA" id="ARBA00017058"/>
    </source>
</evidence>
<dbReference type="OrthoDB" id="9768878at2"/>
<dbReference type="FunFam" id="1.20.200.10:FF:000008">
    <property type="entry name" value="Adenylosuccinate lyase"/>
    <property type="match status" value="1"/>
</dbReference>
<dbReference type="HOGENOM" id="CLU_030949_0_1_9"/>
<evidence type="ECO:0000256" key="10">
    <source>
        <dbReference type="ARBA" id="ARBA00030717"/>
    </source>
</evidence>
<keyword evidence="6" id="KW-0028">Amino-acid biosynthesis</keyword>
<evidence type="ECO:0000256" key="2">
    <source>
        <dbReference type="ARBA" id="ARBA00004734"/>
    </source>
</evidence>
<keyword evidence="8 13" id="KW-0456">Lyase</keyword>
<gene>
    <name evidence="15" type="ordered locus">Swol_1779</name>
</gene>
<evidence type="ECO:0000259" key="14">
    <source>
        <dbReference type="SMART" id="SM00998"/>
    </source>
</evidence>
<keyword evidence="16" id="KW-1185">Reference proteome</keyword>
<dbReference type="GO" id="GO:0006189">
    <property type="term" value="P:'de novo' IMP biosynthetic process"/>
    <property type="evidence" value="ECO:0007669"/>
    <property type="project" value="UniProtKB-UniPathway"/>
</dbReference>
<comment type="pathway">
    <text evidence="1 13">Purine metabolism; IMP biosynthesis via de novo pathway; 5-amino-1-(5-phospho-D-ribosyl)imidazole-4-carboxamide from 5-amino-1-(5-phospho-D-ribosyl)imidazole-4-carboxylate: step 2/2.</text>
</comment>
<proteinExistence type="inferred from homology"/>
<dbReference type="FunFam" id="1.10.275.10:FF:000006">
    <property type="entry name" value="Adenylosuccinate lyase"/>
    <property type="match status" value="1"/>
</dbReference>
<evidence type="ECO:0000256" key="3">
    <source>
        <dbReference type="ARBA" id="ARBA00008273"/>
    </source>
</evidence>
<evidence type="ECO:0000256" key="6">
    <source>
        <dbReference type="ARBA" id="ARBA00022605"/>
    </source>
</evidence>
<name>Q0AW27_SYNWW</name>
<evidence type="ECO:0000256" key="12">
    <source>
        <dbReference type="NCBIfam" id="TIGR00928"/>
    </source>
</evidence>
<dbReference type="PRINTS" id="PR00149">
    <property type="entry name" value="FUMRATELYASE"/>
</dbReference>
<dbReference type="GO" id="GO:0004018">
    <property type="term" value="F:N6-(1,2-dicarboxyethyl)AMP AMP-lyase (fumarate-forming) activity"/>
    <property type="evidence" value="ECO:0007669"/>
    <property type="project" value="UniProtKB-UniRule"/>
</dbReference>
<dbReference type="CDD" id="cd01360">
    <property type="entry name" value="Adenylsuccinate_lyase_1"/>
    <property type="match status" value="1"/>
</dbReference>
<comment type="catalytic activity">
    <reaction evidence="9">
        <text>(2S)-2-[5-amino-1-(5-phospho-beta-D-ribosyl)imidazole-4-carboxamido]succinate = 5-amino-1-(5-phospho-beta-D-ribosyl)imidazole-4-carboxamide + fumarate</text>
        <dbReference type="Rhea" id="RHEA:23920"/>
        <dbReference type="ChEBI" id="CHEBI:29806"/>
        <dbReference type="ChEBI" id="CHEBI:58443"/>
        <dbReference type="ChEBI" id="CHEBI:58475"/>
        <dbReference type="EC" id="4.3.2.2"/>
    </reaction>
    <physiologicalReaction direction="left-to-right" evidence="9">
        <dbReference type="Rhea" id="RHEA:23921"/>
    </physiologicalReaction>
</comment>
<dbReference type="KEGG" id="swo:Swol_1779"/>
<dbReference type="InterPro" id="IPR019468">
    <property type="entry name" value="AdenyloSucc_lyase_C"/>
</dbReference>
<dbReference type="eggNOG" id="COG0015">
    <property type="taxonomic scope" value="Bacteria"/>
</dbReference>
<comment type="similarity">
    <text evidence="3 13">Belongs to the lyase 1 family. Adenylosuccinate lyase subfamily.</text>
</comment>
<dbReference type="Gene3D" id="1.10.275.10">
    <property type="entry name" value="Fumarase/aspartase (N-terminal domain)"/>
    <property type="match status" value="1"/>
</dbReference>
<sequence>MIERYTLSEMGRVWSEENKLKNWLKIEIAACEAWAELGKIPLSAVEIIRERAAFKLDRIKEIEAEVHHDVIAFLTNVAEFVGDESKYIHLGMTSSDILDTGLALQMCESADLIQDKLEKLQRVVAEKAIRYKYSLNIGRTHGVHGEPSTFGLKMALWYSEIKRNILRLEQAREIISFGAISGAMGNFAHLDPRVEEYVCHQLGLKPCPVSTQVIQRDRHAQFMTTLAIIASSLEKMATEIRNLQRTEILEVEEPFRQGQKGSSAMPHKRNPMMSERVAGLSRVIRGNALAALENVALWHERDLTHSSVERIIIPDSCILLDYVLEKFRAVVQGLVVYEENMLENMKKTQGLVFSQELMLALVKKGLSREEAYQLVQRNSMKSWQERLDFKTLVEKDTAIMQLLSHDEIEGIFDLSIYQAQVDYIFKRCGLDCWN</sequence>
<dbReference type="PANTHER" id="PTHR43172">
    <property type="entry name" value="ADENYLOSUCCINATE LYASE"/>
    <property type="match status" value="1"/>
</dbReference>
<evidence type="ECO:0000313" key="15">
    <source>
        <dbReference type="EMBL" id="ABI69077.1"/>
    </source>
</evidence>
<dbReference type="PRINTS" id="PR00145">
    <property type="entry name" value="ARGSUCLYASE"/>
</dbReference>
<dbReference type="STRING" id="335541.Swol_1779"/>
<dbReference type="UniPathway" id="UPA00074">
    <property type="reaction ID" value="UER00132"/>
</dbReference>
<dbReference type="FunFam" id="1.10.40.30:FF:000007">
    <property type="entry name" value="Adenylosuccinate lyase"/>
    <property type="match status" value="1"/>
</dbReference>
<feature type="domain" description="Adenylosuccinate lyase C-terminal" evidence="14">
    <location>
        <begin position="349"/>
        <end position="429"/>
    </location>
</feature>
<dbReference type="InterPro" id="IPR020557">
    <property type="entry name" value="Fumarate_lyase_CS"/>
</dbReference>
<evidence type="ECO:0000256" key="4">
    <source>
        <dbReference type="ARBA" id="ARBA00012339"/>
    </source>
</evidence>
<comment type="pathway">
    <text evidence="2 13">Purine metabolism; AMP biosynthesis via de novo pathway; AMP from IMP: step 2/2.</text>
</comment>